<organism evidence="17 18">
    <name type="scientific">Pseudahrensia aquimaris</name>
    <dbReference type="NCBI Taxonomy" id="744461"/>
    <lineage>
        <taxon>Bacteria</taxon>
        <taxon>Pseudomonadati</taxon>
        <taxon>Pseudomonadota</taxon>
        <taxon>Alphaproteobacteria</taxon>
        <taxon>Hyphomicrobiales</taxon>
        <taxon>Ahrensiaceae</taxon>
        <taxon>Pseudahrensia</taxon>
    </lineage>
</organism>
<comment type="similarity">
    <text evidence="4">Belongs to the RNase HII family. RnhC subfamily.</text>
</comment>
<gene>
    <name evidence="13" type="primary">rnhB</name>
    <name evidence="17" type="ORF">ACFQ14_06230</name>
</gene>
<accession>A0ABW3FCU9</accession>
<name>A0ABW3FCU9_9HYPH</name>
<feature type="domain" description="RNase H type-2" evidence="16">
    <location>
        <begin position="33"/>
        <end position="222"/>
    </location>
</feature>
<dbReference type="InterPro" id="IPR024567">
    <property type="entry name" value="RNase_HII/HIII_dom"/>
</dbReference>
<dbReference type="SUPFAM" id="SSF53098">
    <property type="entry name" value="Ribonuclease H-like"/>
    <property type="match status" value="1"/>
</dbReference>
<dbReference type="HAMAP" id="MF_00052_B">
    <property type="entry name" value="RNase_HII_B"/>
    <property type="match status" value="1"/>
</dbReference>
<dbReference type="Gene3D" id="3.30.420.10">
    <property type="entry name" value="Ribonuclease H-like superfamily/Ribonuclease H"/>
    <property type="match status" value="1"/>
</dbReference>
<feature type="binding site" evidence="13 14">
    <location>
        <position position="39"/>
    </location>
    <ligand>
        <name>a divalent metal cation</name>
        <dbReference type="ChEBI" id="CHEBI:60240"/>
    </ligand>
</feature>
<dbReference type="InterPro" id="IPR036397">
    <property type="entry name" value="RNaseH_sf"/>
</dbReference>
<dbReference type="GO" id="GO:0004523">
    <property type="term" value="F:RNA-DNA hybrid ribonuclease activity"/>
    <property type="evidence" value="ECO:0007669"/>
    <property type="project" value="UniProtKB-EC"/>
</dbReference>
<dbReference type="PANTHER" id="PTHR10954:SF23">
    <property type="entry name" value="RIBONUCLEASE"/>
    <property type="match status" value="1"/>
</dbReference>
<evidence type="ECO:0000256" key="6">
    <source>
        <dbReference type="ARBA" id="ARBA00019179"/>
    </source>
</evidence>
<dbReference type="InterPro" id="IPR022898">
    <property type="entry name" value="RNase_HII"/>
</dbReference>
<keyword evidence="18" id="KW-1185">Reference proteome</keyword>
<proteinExistence type="inferred from homology"/>
<evidence type="ECO:0000256" key="2">
    <source>
        <dbReference type="ARBA" id="ARBA00004065"/>
    </source>
</evidence>
<dbReference type="Proteomes" id="UP001597101">
    <property type="component" value="Unassembled WGS sequence"/>
</dbReference>
<comment type="cofactor">
    <cofactor evidence="13 14">
        <name>Mn(2+)</name>
        <dbReference type="ChEBI" id="CHEBI:29035"/>
    </cofactor>
    <cofactor evidence="13 14">
        <name>Mg(2+)</name>
        <dbReference type="ChEBI" id="CHEBI:18420"/>
    </cofactor>
    <text evidence="13 14">Manganese or magnesium. Binds 1 divalent metal ion per monomer in the absence of substrate. May bind a second metal ion after substrate binding.</text>
</comment>
<evidence type="ECO:0000313" key="18">
    <source>
        <dbReference type="Proteomes" id="UP001597101"/>
    </source>
</evidence>
<dbReference type="EC" id="3.1.26.4" evidence="5 13"/>
<evidence type="ECO:0000256" key="1">
    <source>
        <dbReference type="ARBA" id="ARBA00000077"/>
    </source>
</evidence>
<dbReference type="PROSITE" id="PS51975">
    <property type="entry name" value="RNASE_H_2"/>
    <property type="match status" value="1"/>
</dbReference>
<feature type="binding site" evidence="13 14">
    <location>
        <position position="40"/>
    </location>
    <ligand>
        <name>a divalent metal cation</name>
        <dbReference type="ChEBI" id="CHEBI:60240"/>
    </ligand>
</feature>
<reference evidence="18" key="1">
    <citation type="journal article" date="2019" name="Int. J. Syst. Evol. Microbiol.">
        <title>The Global Catalogue of Microorganisms (GCM) 10K type strain sequencing project: providing services to taxonomists for standard genome sequencing and annotation.</title>
        <authorList>
            <consortium name="The Broad Institute Genomics Platform"/>
            <consortium name="The Broad Institute Genome Sequencing Center for Infectious Disease"/>
            <person name="Wu L."/>
            <person name="Ma J."/>
        </authorList>
    </citation>
    <scope>NUCLEOTIDE SEQUENCE [LARGE SCALE GENOMIC DNA]</scope>
    <source>
        <strain evidence="18">CCUG 60023</strain>
    </source>
</reference>
<feature type="binding site" evidence="13 14">
    <location>
        <position position="130"/>
    </location>
    <ligand>
        <name>a divalent metal cation</name>
        <dbReference type="ChEBI" id="CHEBI:60240"/>
    </ligand>
</feature>
<evidence type="ECO:0000256" key="11">
    <source>
        <dbReference type="ARBA" id="ARBA00022801"/>
    </source>
</evidence>
<evidence type="ECO:0000256" key="13">
    <source>
        <dbReference type="HAMAP-Rule" id="MF_00052"/>
    </source>
</evidence>
<dbReference type="InterPro" id="IPR012337">
    <property type="entry name" value="RNaseH-like_sf"/>
</dbReference>
<keyword evidence="12 13" id="KW-0464">Manganese</keyword>
<evidence type="ECO:0000256" key="15">
    <source>
        <dbReference type="RuleBase" id="RU003515"/>
    </source>
</evidence>
<keyword evidence="9 13" id="KW-0479">Metal-binding</keyword>
<comment type="function">
    <text evidence="2 13 15">Endonuclease that specifically degrades the RNA of RNA-DNA hybrids.</text>
</comment>
<protein>
    <recommendedName>
        <fullName evidence="6 13">Ribonuclease HII</fullName>
        <shortName evidence="13">RNase HII</shortName>
        <ecNumber evidence="5 13">3.1.26.4</ecNumber>
    </recommendedName>
</protein>
<keyword evidence="10 13" id="KW-0255">Endonuclease</keyword>
<evidence type="ECO:0000256" key="3">
    <source>
        <dbReference type="ARBA" id="ARBA00004496"/>
    </source>
</evidence>
<dbReference type="NCBIfam" id="NF000595">
    <property type="entry name" value="PRK00015.1-3"/>
    <property type="match status" value="1"/>
</dbReference>
<keyword evidence="7 13" id="KW-0963">Cytoplasm</keyword>
<evidence type="ECO:0000259" key="16">
    <source>
        <dbReference type="PROSITE" id="PS51975"/>
    </source>
</evidence>
<dbReference type="Pfam" id="PF01351">
    <property type="entry name" value="RNase_HII"/>
    <property type="match status" value="1"/>
</dbReference>
<evidence type="ECO:0000256" key="10">
    <source>
        <dbReference type="ARBA" id="ARBA00022759"/>
    </source>
</evidence>
<dbReference type="EMBL" id="JBHTJV010000003">
    <property type="protein sequence ID" value="MFD0916000.1"/>
    <property type="molecule type" value="Genomic_DNA"/>
</dbReference>
<evidence type="ECO:0000256" key="14">
    <source>
        <dbReference type="PROSITE-ProRule" id="PRU01319"/>
    </source>
</evidence>
<evidence type="ECO:0000256" key="5">
    <source>
        <dbReference type="ARBA" id="ARBA00012180"/>
    </source>
</evidence>
<dbReference type="RefSeq" id="WP_377211836.1">
    <property type="nucleotide sequence ID" value="NZ_JBHTJV010000003.1"/>
</dbReference>
<dbReference type="InterPro" id="IPR001352">
    <property type="entry name" value="RNase_HII/HIII"/>
</dbReference>
<evidence type="ECO:0000313" key="17">
    <source>
        <dbReference type="EMBL" id="MFD0916000.1"/>
    </source>
</evidence>
<evidence type="ECO:0000256" key="4">
    <source>
        <dbReference type="ARBA" id="ARBA00008378"/>
    </source>
</evidence>
<keyword evidence="11 13" id="KW-0378">Hydrolase</keyword>
<evidence type="ECO:0000256" key="12">
    <source>
        <dbReference type="ARBA" id="ARBA00023211"/>
    </source>
</evidence>
<dbReference type="PANTHER" id="PTHR10954">
    <property type="entry name" value="RIBONUCLEASE H2 SUBUNIT A"/>
    <property type="match status" value="1"/>
</dbReference>
<evidence type="ECO:0000256" key="7">
    <source>
        <dbReference type="ARBA" id="ARBA00022490"/>
    </source>
</evidence>
<comment type="catalytic activity">
    <reaction evidence="1 13 14 15">
        <text>Endonucleolytic cleavage to 5'-phosphomonoester.</text>
        <dbReference type="EC" id="3.1.26.4"/>
    </reaction>
</comment>
<dbReference type="CDD" id="cd07182">
    <property type="entry name" value="RNase_HII_bacteria_HII_like"/>
    <property type="match status" value="1"/>
</dbReference>
<comment type="subcellular location">
    <subcellularLocation>
        <location evidence="3 13">Cytoplasm</location>
    </subcellularLocation>
</comment>
<sequence>MRTLPADSPQLFSPTGGAGPTFDHEQIWADQGLIVCGCDEAGRGPLAGSVTAAAVVLDVTNIPDGLDDSKKLSEKRREALFHEIMVHHAVAAICLNAATIDAMNIRAASLKAMEMAVAALPLMVEHSLIDGNAVPDGLKGRATALVKGDSRSLSIAAASIVAKVLRDRQMVHADSLFPQYGFAGHKGYPSAAHRELVAQIGPCPLHRKTFAPVRKALEARRGNKKPD</sequence>
<evidence type="ECO:0000256" key="8">
    <source>
        <dbReference type="ARBA" id="ARBA00022722"/>
    </source>
</evidence>
<evidence type="ECO:0000256" key="9">
    <source>
        <dbReference type="ARBA" id="ARBA00022723"/>
    </source>
</evidence>
<comment type="caution">
    <text evidence="17">The sequence shown here is derived from an EMBL/GenBank/DDBJ whole genome shotgun (WGS) entry which is preliminary data.</text>
</comment>
<keyword evidence="8 13" id="KW-0540">Nuclease</keyword>